<reference evidence="3" key="2">
    <citation type="submission" date="2020-10" db="UniProtKB">
        <authorList>
            <consortium name="WormBaseParasite"/>
        </authorList>
    </citation>
    <scope>IDENTIFICATION</scope>
</reference>
<keyword evidence="2" id="KW-1185">Reference proteome</keyword>
<evidence type="ECO:0000256" key="1">
    <source>
        <dbReference type="SAM" id="Phobius"/>
    </source>
</evidence>
<dbReference type="WBParaSite" id="Pan_g9080.t1">
    <property type="protein sequence ID" value="Pan_g9080.t1"/>
    <property type="gene ID" value="Pan_g9080"/>
</dbReference>
<evidence type="ECO:0000313" key="2">
    <source>
        <dbReference type="Proteomes" id="UP000492821"/>
    </source>
</evidence>
<accession>A0A7E4WC41</accession>
<organism evidence="2 3">
    <name type="scientific">Panagrellus redivivus</name>
    <name type="common">Microworm</name>
    <dbReference type="NCBI Taxonomy" id="6233"/>
    <lineage>
        <taxon>Eukaryota</taxon>
        <taxon>Metazoa</taxon>
        <taxon>Ecdysozoa</taxon>
        <taxon>Nematoda</taxon>
        <taxon>Chromadorea</taxon>
        <taxon>Rhabditida</taxon>
        <taxon>Tylenchina</taxon>
        <taxon>Panagrolaimomorpha</taxon>
        <taxon>Panagrolaimoidea</taxon>
        <taxon>Panagrolaimidae</taxon>
        <taxon>Panagrellus</taxon>
    </lineage>
</organism>
<feature type="transmembrane region" description="Helical" evidence="1">
    <location>
        <begin position="48"/>
        <end position="70"/>
    </location>
</feature>
<feature type="transmembrane region" description="Helical" evidence="1">
    <location>
        <begin position="211"/>
        <end position="232"/>
    </location>
</feature>
<name>A0A7E4WC41_PANRE</name>
<proteinExistence type="predicted"/>
<protein>
    <submittedName>
        <fullName evidence="3">G_PROTEIN_RECEP_F1_2 domain-containing protein</fullName>
    </submittedName>
</protein>
<feature type="transmembrane region" description="Helical" evidence="1">
    <location>
        <begin position="12"/>
        <end position="36"/>
    </location>
</feature>
<feature type="transmembrane region" description="Helical" evidence="1">
    <location>
        <begin position="126"/>
        <end position="144"/>
    </location>
</feature>
<sequence length="317" mass="35555">METSEYKTTYALLYYLSIAILHAPQIIMISVTIFLAREFRNVHSVFRQSFYVFVFIFTLCYNVAALAWAVAYLNILSSEIEIAYNLIILRYYTLVVGSWNTAVCVNRVTAIISPVKHSTIWSKTTTTIAAACLLAYPIIFQTPFLQNSCWKTVASSMCLEYQVLNMYVVAVSVIAHALLGLLLITMALAFARCKGWLATQSAETKLIAQTLMTSLLLMCVGITKMVSMLKFYDGNMALHQELALVGTILLAMYSYIVVGGLFLASPTFRKKYAEFYHCKTAFSVRVMYSSQVSPDHELQAHAPHSNGHYSNEKPSVI</sequence>
<dbReference type="AlphaFoldDB" id="A0A7E4WC41"/>
<feature type="transmembrane region" description="Helical" evidence="1">
    <location>
        <begin position="164"/>
        <end position="190"/>
    </location>
</feature>
<evidence type="ECO:0000313" key="3">
    <source>
        <dbReference type="WBParaSite" id="Pan_g9080.t1"/>
    </source>
</evidence>
<keyword evidence="1" id="KW-1133">Transmembrane helix</keyword>
<reference evidence="2" key="1">
    <citation type="journal article" date="2013" name="Genetics">
        <title>The draft genome and transcriptome of Panagrellus redivivus are shaped by the harsh demands of a free-living lifestyle.</title>
        <authorList>
            <person name="Srinivasan J."/>
            <person name="Dillman A.R."/>
            <person name="Macchietto M.G."/>
            <person name="Heikkinen L."/>
            <person name="Lakso M."/>
            <person name="Fracchia K.M."/>
            <person name="Antoshechkin I."/>
            <person name="Mortazavi A."/>
            <person name="Wong G."/>
            <person name="Sternberg P.W."/>
        </authorList>
    </citation>
    <scope>NUCLEOTIDE SEQUENCE [LARGE SCALE GENOMIC DNA]</scope>
    <source>
        <strain evidence="2">MT8872</strain>
    </source>
</reference>
<feature type="transmembrane region" description="Helical" evidence="1">
    <location>
        <begin position="82"/>
        <end position="105"/>
    </location>
</feature>
<dbReference type="Proteomes" id="UP000492821">
    <property type="component" value="Unassembled WGS sequence"/>
</dbReference>
<feature type="transmembrane region" description="Helical" evidence="1">
    <location>
        <begin position="244"/>
        <end position="264"/>
    </location>
</feature>
<keyword evidence="1" id="KW-0472">Membrane</keyword>
<keyword evidence="1" id="KW-0812">Transmembrane</keyword>